<gene>
    <name evidence="1" type="ORF">RUMCAL_02684</name>
</gene>
<dbReference type="HOGENOM" id="CLU_3204876_0_0_9"/>
<evidence type="ECO:0000313" key="2">
    <source>
        <dbReference type="Proteomes" id="UP000016662"/>
    </source>
</evidence>
<evidence type="ECO:0000313" key="1">
    <source>
        <dbReference type="EMBL" id="ERJ91143.1"/>
    </source>
</evidence>
<proteinExistence type="predicted"/>
<organism evidence="1 2">
    <name type="scientific">Ruminococcus callidus ATCC 27760</name>
    <dbReference type="NCBI Taxonomy" id="411473"/>
    <lineage>
        <taxon>Bacteria</taxon>
        <taxon>Bacillati</taxon>
        <taxon>Bacillota</taxon>
        <taxon>Clostridia</taxon>
        <taxon>Eubacteriales</taxon>
        <taxon>Oscillospiraceae</taxon>
        <taxon>Ruminococcus</taxon>
    </lineage>
</organism>
<dbReference type="EMBL" id="AWVF01000329">
    <property type="protein sequence ID" value="ERJ91143.1"/>
    <property type="molecule type" value="Genomic_DNA"/>
</dbReference>
<accession>U2LVL4</accession>
<protein>
    <submittedName>
        <fullName evidence="1">Uncharacterized protein</fullName>
    </submittedName>
</protein>
<sequence>MSPPKIVGTCRGKKTPLQVRFSYTSRGGKNIPRFHSDFSLNGIFL</sequence>
<dbReference type="AlphaFoldDB" id="U2LVL4"/>
<keyword evidence="2" id="KW-1185">Reference proteome</keyword>
<dbReference type="PATRIC" id="fig|411473.3.peg.2253"/>
<comment type="caution">
    <text evidence="1">The sequence shown here is derived from an EMBL/GenBank/DDBJ whole genome shotgun (WGS) entry which is preliminary data.</text>
</comment>
<dbReference type="STRING" id="411473.RUMCAL_02684"/>
<dbReference type="Proteomes" id="UP000016662">
    <property type="component" value="Unassembled WGS sequence"/>
</dbReference>
<reference evidence="1 2" key="1">
    <citation type="submission" date="2013-07" db="EMBL/GenBank/DDBJ databases">
        <authorList>
            <person name="Weinstock G."/>
            <person name="Sodergren E."/>
            <person name="Wylie T."/>
            <person name="Fulton L."/>
            <person name="Fulton R."/>
            <person name="Fronick C."/>
            <person name="O'Laughlin M."/>
            <person name="Godfrey J."/>
            <person name="Miner T."/>
            <person name="Herter B."/>
            <person name="Appelbaum E."/>
            <person name="Cordes M."/>
            <person name="Lek S."/>
            <person name="Wollam A."/>
            <person name="Pepin K.H."/>
            <person name="Palsikar V.B."/>
            <person name="Mitreva M."/>
            <person name="Wilson R.K."/>
        </authorList>
    </citation>
    <scope>NUCLEOTIDE SEQUENCE [LARGE SCALE GENOMIC DNA]</scope>
    <source>
        <strain evidence="1 2">ATCC 27760</strain>
    </source>
</reference>
<name>U2LVL4_9FIRM</name>